<sequence length="111" mass="12505">MSTVPLSHEWAGELWDWPLQNNDGVVRVTNTKEKFEVGLDVQFFTPNEIEVKVSGQDLLIHCRHEVRNDTHGTIAREVHRCYKLPSDVDAGSLKSHLSSRGVLNISANKKA</sequence>
<dbReference type="FunFam" id="2.60.40.790:FF:000036">
    <property type="entry name" value="Heat Shock Protein"/>
    <property type="match status" value="1"/>
</dbReference>
<reference evidence="5" key="1">
    <citation type="submission" date="2016-11" db="UniProtKB">
        <authorList>
            <consortium name="WormBaseParasite"/>
        </authorList>
    </citation>
    <scope>IDENTIFICATION</scope>
</reference>
<feature type="domain" description="SHSP" evidence="3">
    <location>
        <begin position="16"/>
        <end position="111"/>
    </location>
</feature>
<dbReference type="GO" id="GO:0009408">
    <property type="term" value="P:response to heat"/>
    <property type="evidence" value="ECO:0007669"/>
    <property type="project" value="TreeGrafter"/>
</dbReference>
<dbReference type="PANTHER" id="PTHR45640:SF35">
    <property type="entry name" value="HEAT SHOCK PROTEIN HSP-12.2"/>
    <property type="match status" value="1"/>
</dbReference>
<evidence type="ECO:0000313" key="4">
    <source>
        <dbReference type="Proteomes" id="UP000095287"/>
    </source>
</evidence>
<dbReference type="CDD" id="cd06526">
    <property type="entry name" value="metazoan_ACD"/>
    <property type="match status" value="1"/>
</dbReference>
<evidence type="ECO:0000256" key="1">
    <source>
        <dbReference type="PROSITE-ProRule" id="PRU00285"/>
    </source>
</evidence>
<dbReference type="PROSITE" id="PS01031">
    <property type="entry name" value="SHSP"/>
    <property type="match status" value="1"/>
</dbReference>
<accession>A0A1I8AS61</accession>
<dbReference type="GO" id="GO:0005634">
    <property type="term" value="C:nucleus"/>
    <property type="evidence" value="ECO:0007669"/>
    <property type="project" value="TreeGrafter"/>
</dbReference>
<evidence type="ECO:0000313" key="5">
    <source>
        <dbReference type="WBParaSite" id="L893_g8516.t1"/>
    </source>
</evidence>
<dbReference type="PRINTS" id="PR00299">
    <property type="entry name" value="ACRYSTALLIN"/>
</dbReference>
<evidence type="ECO:0000256" key="2">
    <source>
        <dbReference type="RuleBase" id="RU003616"/>
    </source>
</evidence>
<dbReference type="SUPFAM" id="SSF49764">
    <property type="entry name" value="HSP20-like chaperones"/>
    <property type="match status" value="1"/>
</dbReference>
<dbReference type="InterPro" id="IPR001436">
    <property type="entry name" value="Alpha-crystallin/sHSP_animal"/>
</dbReference>
<evidence type="ECO:0000259" key="3">
    <source>
        <dbReference type="PROSITE" id="PS01031"/>
    </source>
</evidence>
<dbReference type="GO" id="GO:0005737">
    <property type="term" value="C:cytoplasm"/>
    <property type="evidence" value="ECO:0007669"/>
    <property type="project" value="TreeGrafter"/>
</dbReference>
<dbReference type="GO" id="GO:0051082">
    <property type="term" value="F:unfolded protein binding"/>
    <property type="evidence" value="ECO:0007669"/>
    <property type="project" value="TreeGrafter"/>
</dbReference>
<dbReference type="InterPro" id="IPR008978">
    <property type="entry name" value="HSP20-like_chaperone"/>
</dbReference>
<comment type="similarity">
    <text evidence="1 2">Belongs to the small heat shock protein (HSP20) family.</text>
</comment>
<dbReference type="Pfam" id="PF00011">
    <property type="entry name" value="HSP20"/>
    <property type="match status" value="1"/>
</dbReference>
<dbReference type="AlphaFoldDB" id="A0A1I8AS61"/>
<proteinExistence type="inferred from homology"/>
<dbReference type="Gene3D" id="2.60.40.790">
    <property type="match status" value="1"/>
</dbReference>
<dbReference type="GO" id="GO:0042026">
    <property type="term" value="P:protein refolding"/>
    <property type="evidence" value="ECO:0007669"/>
    <property type="project" value="TreeGrafter"/>
</dbReference>
<dbReference type="Proteomes" id="UP000095287">
    <property type="component" value="Unplaced"/>
</dbReference>
<dbReference type="WBParaSite" id="L893_g8516.t1">
    <property type="protein sequence ID" value="L893_g8516.t1"/>
    <property type="gene ID" value="L893_g8516"/>
</dbReference>
<dbReference type="PANTHER" id="PTHR45640">
    <property type="entry name" value="HEAT SHOCK PROTEIN HSP-12.2-RELATED"/>
    <property type="match status" value="1"/>
</dbReference>
<keyword evidence="4" id="KW-1185">Reference proteome</keyword>
<dbReference type="InterPro" id="IPR002068">
    <property type="entry name" value="A-crystallin/Hsp20_dom"/>
</dbReference>
<name>A0A1I8AS61_9BILA</name>
<organism evidence="4 5">
    <name type="scientific">Steinernema glaseri</name>
    <dbReference type="NCBI Taxonomy" id="37863"/>
    <lineage>
        <taxon>Eukaryota</taxon>
        <taxon>Metazoa</taxon>
        <taxon>Ecdysozoa</taxon>
        <taxon>Nematoda</taxon>
        <taxon>Chromadorea</taxon>
        <taxon>Rhabditida</taxon>
        <taxon>Tylenchina</taxon>
        <taxon>Panagrolaimomorpha</taxon>
        <taxon>Strongyloidoidea</taxon>
        <taxon>Steinernematidae</taxon>
        <taxon>Steinernema</taxon>
    </lineage>
</organism>
<protein>
    <submittedName>
        <fullName evidence="5">SHSP domain-containing protein</fullName>
    </submittedName>
</protein>